<dbReference type="Pfam" id="PF09524">
    <property type="entry name" value="Phg_2220_C"/>
    <property type="match status" value="1"/>
</dbReference>
<feature type="domain" description="Phage conserved hypothetical protein C-terminal" evidence="2">
    <location>
        <begin position="186"/>
        <end position="245"/>
    </location>
</feature>
<dbReference type="InterPro" id="IPR011741">
    <property type="entry name" value="Phg_2220_C"/>
</dbReference>
<feature type="compositionally biased region" description="Basic and acidic residues" evidence="1">
    <location>
        <begin position="109"/>
        <end position="134"/>
    </location>
</feature>
<evidence type="ECO:0000313" key="3">
    <source>
        <dbReference type="EMBL" id="MCQ9629819.1"/>
    </source>
</evidence>
<reference evidence="3 4" key="1">
    <citation type="submission" date="2021-12" db="EMBL/GenBank/DDBJ databases">
        <title>Identification and characterization of A. suis stains in western Canada.</title>
        <authorList>
            <person name="Kulathunga D.G.R.S."/>
            <person name="De Oliveira Costa M."/>
        </authorList>
    </citation>
    <scope>NUCLEOTIDE SEQUENCE [LARGE SCALE GENOMIC DNA]</scope>
    <source>
        <strain evidence="3 4">18_292</strain>
    </source>
</reference>
<evidence type="ECO:0000256" key="1">
    <source>
        <dbReference type="SAM" id="MobiDB-lite"/>
    </source>
</evidence>
<name>A0ABT1WTT4_ACTSU</name>
<accession>A0ABT1WTT4</accession>
<keyword evidence="4" id="KW-1185">Reference proteome</keyword>
<dbReference type="Proteomes" id="UP001206331">
    <property type="component" value="Unassembled WGS sequence"/>
</dbReference>
<feature type="region of interest" description="Disordered" evidence="1">
    <location>
        <begin position="109"/>
        <end position="156"/>
    </location>
</feature>
<comment type="caution">
    <text evidence="3">The sequence shown here is derived from an EMBL/GenBank/DDBJ whole genome shotgun (WGS) entry which is preliminary data.</text>
</comment>
<protein>
    <submittedName>
        <fullName evidence="3">Conserved phage C-terminal domain-containing protein</fullName>
    </submittedName>
</protein>
<proteinExistence type="predicted"/>
<dbReference type="EMBL" id="JAJUPA010000005">
    <property type="protein sequence ID" value="MCQ9629819.1"/>
    <property type="molecule type" value="Genomic_DNA"/>
</dbReference>
<organism evidence="3 4">
    <name type="scientific">Actinobacillus suis</name>
    <dbReference type="NCBI Taxonomy" id="716"/>
    <lineage>
        <taxon>Bacteria</taxon>
        <taxon>Pseudomonadati</taxon>
        <taxon>Pseudomonadota</taxon>
        <taxon>Gammaproteobacteria</taxon>
        <taxon>Pasteurellales</taxon>
        <taxon>Pasteurellaceae</taxon>
        <taxon>Actinobacillus</taxon>
    </lineage>
</organism>
<dbReference type="RefSeq" id="WP_014991296.1">
    <property type="nucleotide sequence ID" value="NZ_JAJUOY010000006.1"/>
</dbReference>
<evidence type="ECO:0000259" key="2">
    <source>
        <dbReference type="Pfam" id="PF09524"/>
    </source>
</evidence>
<gene>
    <name evidence="3" type="ORF">LZL92_05905</name>
</gene>
<sequence>MRFTSTINNVRLAEWGINITQGALVDLINQASSWAKAVVIDGVTYYWMSFGKVCEELPAVFSKEDTVYRQYKVLKEKGIIEHFKMDGKDYVRLTEKGCEWNKFESIRESEKNPRVGKKSEQGRKKIRESSEKNPTDNNTNYKNNNDKDLPLNPPVGETQGEQKLVLGYLNDRLADLSKMINQPLPKFRPVENVIKSIKARIAESSVTDCQLVIDYLVAKWGRDGKMREYLAPKTIFRASNFADYLPKATAWSESGKPVCVNGKWVSEAEANRKAQIEDMPSVDEVRGVYQRYLSTPTLFNRTDFSDLRKKFVYYCVIKTKNAHPTEHNINSVIAGNIKAVAEQIHDLPIPTLGA</sequence>
<evidence type="ECO:0000313" key="4">
    <source>
        <dbReference type="Proteomes" id="UP001206331"/>
    </source>
</evidence>